<comment type="caution">
    <text evidence="1">The sequence shown here is derived from an EMBL/GenBank/DDBJ whole genome shotgun (WGS) entry which is preliminary data.</text>
</comment>
<name>A0A1E3H4P4_9HYPH</name>
<dbReference type="AlphaFoldDB" id="A0A1E3H4P4"/>
<evidence type="ECO:0000313" key="1">
    <source>
        <dbReference type="EMBL" id="ODN71284.1"/>
    </source>
</evidence>
<gene>
    <name evidence="1" type="ORF">A6302_01399</name>
</gene>
<protein>
    <submittedName>
        <fullName evidence="1">Uncharacterized protein</fullName>
    </submittedName>
</protein>
<keyword evidence="2" id="KW-1185">Reference proteome</keyword>
<sequence length="39" mass="4437">MRMAPDRWLAFVRGSRKLVVGDRVLFGEDRPEAPRSAPP</sequence>
<dbReference type="EMBL" id="MCRJ01000025">
    <property type="protein sequence ID" value="ODN71284.1"/>
    <property type="molecule type" value="Genomic_DNA"/>
</dbReference>
<dbReference type="Proteomes" id="UP000094622">
    <property type="component" value="Unassembled WGS sequence"/>
</dbReference>
<organism evidence="1 2">
    <name type="scientific">Methylobrevis pamukkalensis</name>
    <dbReference type="NCBI Taxonomy" id="1439726"/>
    <lineage>
        <taxon>Bacteria</taxon>
        <taxon>Pseudomonadati</taxon>
        <taxon>Pseudomonadota</taxon>
        <taxon>Alphaproteobacteria</taxon>
        <taxon>Hyphomicrobiales</taxon>
        <taxon>Pleomorphomonadaceae</taxon>
        <taxon>Methylobrevis</taxon>
    </lineage>
</organism>
<reference evidence="1 2" key="1">
    <citation type="submission" date="2016-07" db="EMBL/GenBank/DDBJ databases">
        <title>Draft Genome Sequence of Methylobrevis pamukkalensis PK2.</title>
        <authorList>
            <person name="Vasilenko O.V."/>
            <person name="Doronina N.V."/>
            <person name="Shmareva M.N."/>
            <person name="Tarlachkov S.V."/>
            <person name="Mustakhimov I."/>
            <person name="Trotsenko Y.A."/>
        </authorList>
    </citation>
    <scope>NUCLEOTIDE SEQUENCE [LARGE SCALE GENOMIC DNA]</scope>
    <source>
        <strain evidence="1 2">PK2</strain>
    </source>
</reference>
<proteinExistence type="predicted"/>
<accession>A0A1E3H4P4</accession>
<evidence type="ECO:0000313" key="2">
    <source>
        <dbReference type="Proteomes" id="UP000094622"/>
    </source>
</evidence>